<evidence type="ECO:0000256" key="4">
    <source>
        <dbReference type="ARBA" id="ARBA00022801"/>
    </source>
</evidence>
<dbReference type="RefSeq" id="WP_125228956.1">
    <property type="nucleotide sequence ID" value="NZ_RQYT01000044.1"/>
</dbReference>
<evidence type="ECO:0000313" key="8">
    <source>
        <dbReference type="EMBL" id="RRD48324.1"/>
    </source>
</evidence>
<reference evidence="8 9" key="1">
    <citation type="submission" date="2018-11" db="EMBL/GenBank/DDBJ databases">
        <title>Genomes From Bacteria Associated with the Canine Oral Cavity: a Test Case for Automated Genome-Based Taxonomic Assignment.</title>
        <authorList>
            <person name="Coil D.A."/>
            <person name="Jospin G."/>
            <person name="Darling A.E."/>
            <person name="Wallis C."/>
            <person name="Davis I.J."/>
            <person name="Harris S."/>
            <person name="Eisen J.A."/>
            <person name="Holcombe L.J."/>
            <person name="O'Flynn C."/>
        </authorList>
    </citation>
    <scope>NUCLEOTIDE SEQUENCE [LARGE SCALE GENOMIC DNA]</scope>
    <source>
        <strain evidence="8 9">OH2822_COT-296</strain>
    </source>
</reference>
<feature type="binding site" evidence="6">
    <location>
        <position position="93"/>
    </location>
    <ligand>
        <name>Mg(2+)</name>
        <dbReference type="ChEBI" id="CHEBI:18420"/>
    </ligand>
</feature>
<dbReference type="GO" id="GO:0004540">
    <property type="term" value="F:RNA nuclease activity"/>
    <property type="evidence" value="ECO:0007669"/>
    <property type="project" value="InterPro"/>
</dbReference>
<feature type="domain" description="PIN" evidence="7">
    <location>
        <begin position="2"/>
        <end position="114"/>
    </location>
</feature>
<dbReference type="InterPro" id="IPR022907">
    <property type="entry name" value="VapC_family"/>
</dbReference>
<protein>
    <recommendedName>
        <fullName evidence="6">Ribonuclease VapC</fullName>
        <shortName evidence="6">RNase VapC</shortName>
        <ecNumber evidence="6">3.1.-.-</ecNumber>
    </recommendedName>
    <alternativeName>
        <fullName evidence="6">Toxin VapC</fullName>
    </alternativeName>
</protein>
<dbReference type="EMBL" id="RQYT01000044">
    <property type="protein sequence ID" value="RRD48324.1"/>
    <property type="molecule type" value="Genomic_DNA"/>
</dbReference>
<feature type="binding site" evidence="6">
    <location>
        <position position="5"/>
    </location>
    <ligand>
        <name>Mg(2+)</name>
        <dbReference type="ChEBI" id="CHEBI:18420"/>
    </ligand>
</feature>
<gene>
    <name evidence="6" type="primary">vapC</name>
    <name evidence="8" type="ORF">EII35_13320</name>
</gene>
<evidence type="ECO:0000256" key="6">
    <source>
        <dbReference type="HAMAP-Rule" id="MF_00265"/>
    </source>
</evidence>
<keyword evidence="6" id="KW-0800">Toxin</keyword>
<dbReference type="InterPro" id="IPR029060">
    <property type="entry name" value="PIN-like_dom_sf"/>
</dbReference>
<proteinExistence type="inferred from homology"/>
<dbReference type="SUPFAM" id="SSF88723">
    <property type="entry name" value="PIN domain-like"/>
    <property type="match status" value="1"/>
</dbReference>
<dbReference type="Proteomes" id="UP000280935">
    <property type="component" value="Unassembled WGS sequence"/>
</dbReference>
<accession>A0A3P1WP18</accession>
<evidence type="ECO:0000256" key="5">
    <source>
        <dbReference type="ARBA" id="ARBA00022842"/>
    </source>
</evidence>
<comment type="similarity">
    <text evidence="6">Belongs to the PINc/VapC protein family.</text>
</comment>
<evidence type="ECO:0000256" key="2">
    <source>
        <dbReference type="ARBA" id="ARBA00022722"/>
    </source>
</evidence>
<dbReference type="OrthoDB" id="4377304at2"/>
<evidence type="ECO:0000259" key="7">
    <source>
        <dbReference type="Pfam" id="PF01850"/>
    </source>
</evidence>
<keyword evidence="1 6" id="KW-1277">Toxin-antitoxin system</keyword>
<evidence type="ECO:0000256" key="1">
    <source>
        <dbReference type="ARBA" id="ARBA00022649"/>
    </source>
</evidence>
<keyword evidence="3 6" id="KW-0479">Metal-binding</keyword>
<dbReference type="HAMAP" id="MF_00265">
    <property type="entry name" value="VapC_Nob1"/>
    <property type="match status" value="1"/>
</dbReference>
<dbReference type="InterPro" id="IPR044153">
    <property type="entry name" value="PIN_Pae0151-like"/>
</dbReference>
<comment type="function">
    <text evidence="6">Toxic component of a toxin-antitoxin (TA) system. An RNase.</text>
</comment>
<dbReference type="AlphaFoldDB" id="A0A3P1WP18"/>
<dbReference type="GO" id="GO:0000287">
    <property type="term" value="F:magnesium ion binding"/>
    <property type="evidence" value="ECO:0007669"/>
    <property type="project" value="UniProtKB-UniRule"/>
</dbReference>
<comment type="cofactor">
    <cofactor evidence="6">
        <name>Mg(2+)</name>
        <dbReference type="ChEBI" id="CHEBI:18420"/>
    </cofactor>
</comment>
<dbReference type="PANTHER" id="PTHR35901">
    <property type="entry name" value="RIBONUCLEASE VAPC3"/>
    <property type="match status" value="1"/>
</dbReference>
<keyword evidence="5 6" id="KW-0460">Magnesium</keyword>
<sequence>MIVIDVSAMVEVLVGRDVSPELLSAVADELAAPVALDLEVLSALRGLGLSGLVAAEMLDAARHAFADLQILRYDIEPLADRIWALRHQFTAYDASYLALAEALAVPLVTCDAKLTAPGHRATVHVAPPGG</sequence>
<dbReference type="PANTHER" id="PTHR35901:SF1">
    <property type="entry name" value="EXONUCLEASE VAPC9"/>
    <property type="match status" value="1"/>
</dbReference>
<keyword evidence="2 6" id="KW-0540">Nuclease</keyword>
<organism evidence="8 9">
    <name type="scientific">Arachnia propionica</name>
    <dbReference type="NCBI Taxonomy" id="1750"/>
    <lineage>
        <taxon>Bacteria</taxon>
        <taxon>Bacillati</taxon>
        <taxon>Actinomycetota</taxon>
        <taxon>Actinomycetes</taxon>
        <taxon>Propionibacteriales</taxon>
        <taxon>Propionibacteriaceae</taxon>
        <taxon>Arachnia</taxon>
    </lineage>
</organism>
<dbReference type="InterPro" id="IPR051619">
    <property type="entry name" value="TypeII_TA_RNase_PINc/VapC"/>
</dbReference>
<dbReference type="CDD" id="cd09873">
    <property type="entry name" value="PIN_Pae0151-like"/>
    <property type="match status" value="1"/>
</dbReference>
<dbReference type="GO" id="GO:0016787">
    <property type="term" value="F:hydrolase activity"/>
    <property type="evidence" value="ECO:0007669"/>
    <property type="project" value="UniProtKB-KW"/>
</dbReference>
<dbReference type="Pfam" id="PF01850">
    <property type="entry name" value="PIN"/>
    <property type="match status" value="1"/>
</dbReference>
<evidence type="ECO:0000313" key="9">
    <source>
        <dbReference type="Proteomes" id="UP000280935"/>
    </source>
</evidence>
<keyword evidence="4 6" id="KW-0378">Hydrolase</keyword>
<dbReference type="InterPro" id="IPR002716">
    <property type="entry name" value="PIN_dom"/>
</dbReference>
<dbReference type="EC" id="3.1.-.-" evidence="6"/>
<name>A0A3P1WP18_9ACTN</name>
<dbReference type="Gene3D" id="3.40.50.1010">
    <property type="entry name" value="5'-nuclease"/>
    <property type="match status" value="1"/>
</dbReference>
<comment type="caution">
    <text evidence="8">The sequence shown here is derived from an EMBL/GenBank/DDBJ whole genome shotgun (WGS) entry which is preliminary data.</text>
</comment>
<dbReference type="GO" id="GO:0090729">
    <property type="term" value="F:toxin activity"/>
    <property type="evidence" value="ECO:0007669"/>
    <property type="project" value="UniProtKB-KW"/>
</dbReference>
<evidence type="ECO:0000256" key="3">
    <source>
        <dbReference type="ARBA" id="ARBA00022723"/>
    </source>
</evidence>